<dbReference type="PROSITE" id="PS50033">
    <property type="entry name" value="UBX"/>
    <property type="match status" value="1"/>
</dbReference>
<dbReference type="InterPro" id="IPR050730">
    <property type="entry name" value="UBX_domain-protein"/>
</dbReference>
<organism evidence="3 4">
    <name type="scientific">Aegilops tauschii subsp. strangulata</name>
    <name type="common">Goatgrass</name>
    <dbReference type="NCBI Taxonomy" id="200361"/>
    <lineage>
        <taxon>Eukaryota</taxon>
        <taxon>Viridiplantae</taxon>
        <taxon>Streptophyta</taxon>
        <taxon>Embryophyta</taxon>
        <taxon>Tracheophyta</taxon>
        <taxon>Spermatophyta</taxon>
        <taxon>Magnoliopsida</taxon>
        <taxon>Liliopsida</taxon>
        <taxon>Poales</taxon>
        <taxon>Poaceae</taxon>
        <taxon>BOP clade</taxon>
        <taxon>Pooideae</taxon>
        <taxon>Triticodae</taxon>
        <taxon>Triticeae</taxon>
        <taxon>Triticinae</taxon>
        <taxon>Aegilops</taxon>
    </lineage>
</organism>
<evidence type="ECO:0000313" key="4">
    <source>
        <dbReference type="Proteomes" id="UP000015105"/>
    </source>
</evidence>
<dbReference type="PANTHER" id="PTHR23322:SF89">
    <property type="entry name" value="OS02G0522600 PROTEIN"/>
    <property type="match status" value="1"/>
</dbReference>
<dbReference type="GO" id="GO:0005634">
    <property type="term" value="C:nucleus"/>
    <property type="evidence" value="ECO:0007669"/>
    <property type="project" value="TreeGrafter"/>
</dbReference>
<dbReference type="InterPro" id="IPR029071">
    <property type="entry name" value="Ubiquitin-like_domsf"/>
</dbReference>
<reference evidence="4" key="2">
    <citation type="journal article" date="2017" name="Nat. Plants">
        <title>The Aegilops tauschii genome reveals multiple impacts of transposons.</title>
        <authorList>
            <person name="Zhao G."/>
            <person name="Zou C."/>
            <person name="Li K."/>
            <person name="Wang K."/>
            <person name="Li T."/>
            <person name="Gao L."/>
            <person name="Zhang X."/>
            <person name="Wang H."/>
            <person name="Yang Z."/>
            <person name="Liu X."/>
            <person name="Jiang W."/>
            <person name="Mao L."/>
            <person name="Kong X."/>
            <person name="Jiao Y."/>
            <person name="Jia J."/>
        </authorList>
    </citation>
    <scope>NUCLEOTIDE SEQUENCE [LARGE SCALE GENOMIC DNA]</scope>
    <source>
        <strain evidence="4">cv. AL8/78</strain>
    </source>
</reference>
<accession>A0A453QJQ6</accession>
<dbReference type="InterPro" id="IPR001012">
    <property type="entry name" value="UBX_dom"/>
</dbReference>
<name>A0A453QJQ6_AEGTS</name>
<dbReference type="AlphaFoldDB" id="A0A453QJQ6"/>
<protein>
    <recommendedName>
        <fullName evidence="2">UBX domain-containing protein</fullName>
    </recommendedName>
</protein>
<feature type="compositionally biased region" description="Basic and acidic residues" evidence="1">
    <location>
        <begin position="123"/>
        <end position="134"/>
    </location>
</feature>
<dbReference type="SUPFAM" id="SSF54236">
    <property type="entry name" value="Ubiquitin-like"/>
    <property type="match status" value="1"/>
</dbReference>
<dbReference type="GO" id="GO:0043130">
    <property type="term" value="F:ubiquitin binding"/>
    <property type="evidence" value="ECO:0007669"/>
    <property type="project" value="TreeGrafter"/>
</dbReference>
<dbReference type="GO" id="GO:0043161">
    <property type="term" value="P:proteasome-mediated ubiquitin-dependent protein catabolic process"/>
    <property type="evidence" value="ECO:0007669"/>
    <property type="project" value="TreeGrafter"/>
</dbReference>
<evidence type="ECO:0000256" key="1">
    <source>
        <dbReference type="SAM" id="MobiDB-lite"/>
    </source>
</evidence>
<keyword evidence="4" id="KW-1185">Reference proteome</keyword>
<dbReference type="Proteomes" id="UP000015105">
    <property type="component" value="Chromosome 7D"/>
</dbReference>
<reference evidence="4" key="1">
    <citation type="journal article" date="2014" name="Science">
        <title>Ancient hybridizations among the ancestral genomes of bread wheat.</title>
        <authorList>
            <consortium name="International Wheat Genome Sequencing Consortium,"/>
            <person name="Marcussen T."/>
            <person name="Sandve S.R."/>
            <person name="Heier L."/>
            <person name="Spannagl M."/>
            <person name="Pfeifer M."/>
            <person name="Jakobsen K.S."/>
            <person name="Wulff B.B."/>
            <person name="Steuernagel B."/>
            <person name="Mayer K.F."/>
            <person name="Olsen O.A."/>
        </authorList>
    </citation>
    <scope>NUCLEOTIDE SEQUENCE [LARGE SCALE GENOMIC DNA]</scope>
    <source>
        <strain evidence="4">cv. AL8/78</strain>
    </source>
</reference>
<reference evidence="3" key="4">
    <citation type="submission" date="2019-03" db="UniProtKB">
        <authorList>
            <consortium name="EnsemblPlants"/>
        </authorList>
    </citation>
    <scope>IDENTIFICATION</scope>
</reference>
<reference evidence="3" key="3">
    <citation type="journal article" date="2017" name="Nature">
        <title>Genome sequence of the progenitor of the wheat D genome Aegilops tauschii.</title>
        <authorList>
            <person name="Luo M.C."/>
            <person name="Gu Y.Q."/>
            <person name="Puiu D."/>
            <person name="Wang H."/>
            <person name="Twardziok S.O."/>
            <person name="Deal K.R."/>
            <person name="Huo N."/>
            <person name="Zhu T."/>
            <person name="Wang L."/>
            <person name="Wang Y."/>
            <person name="McGuire P.E."/>
            <person name="Liu S."/>
            <person name="Long H."/>
            <person name="Ramasamy R.K."/>
            <person name="Rodriguez J.C."/>
            <person name="Van S.L."/>
            <person name="Yuan L."/>
            <person name="Wang Z."/>
            <person name="Xia Z."/>
            <person name="Xiao L."/>
            <person name="Anderson O.D."/>
            <person name="Ouyang S."/>
            <person name="Liang Y."/>
            <person name="Zimin A.V."/>
            <person name="Pertea G."/>
            <person name="Qi P."/>
            <person name="Bennetzen J.L."/>
            <person name="Dai X."/>
            <person name="Dawson M.W."/>
            <person name="Muller H.G."/>
            <person name="Kugler K."/>
            <person name="Rivarola-Duarte L."/>
            <person name="Spannagl M."/>
            <person name="Mayer K.F.X."/>
            <person name="Lu F.H."/>
            <person name="Bevan M.W."/>
            <person name="Leroy P."/>
            <person name="Li P."/>
            <person name="You F.M."/>
            <person name="Sun Q."/>
            <person name="Liu Z."/>
            <person name="Lyons E."/>
            <person name="Wicker T."/>
            <person name="Salzberg S.L."/>
            <person name="Devos K.M."/>
            <person name="Dvorak J."/>
        </authorList>
    </citation>
    <scope>NUCLEOTIDE SEQUENCE [LARGE SCALE GENOMIC DNA]</scope>
    <source>
        <strain evidence="3">cv. AL8/78</strain>
    </source>
</reference>
<dbReference type="STRING" id="200361.A0A453QJQ6"/>
<feature type="region of interest" description="Disordered" evidence="1">
    <location>
        <begin position="107"/>
        <end position="134"/>
    </location>
</feature>
<dbReference type="Gramene" id="AET7Gv20204600.1">
    <property type="protein sequence ID" value="AET7Gv20204600.1"/>
    <property type="gene ID" value="AET7Gv20204600"/>
</dbReference>
<proteinExistence type="predicted"/>
<dbReference type="EnsemblPlants" id="AET7Gv20204600.1">
    <property type="protein sequence ID" value="AET7Gv20204600.1"/>
    <property type="gene ID" value="AET7Gv20204600"/>
</dbReference>
<sequence>SRTPPIQSLQKGRQHVCTDVTYCINSAAMAMETSLETMPKMEDLVAAFAASVTMSGGGNSNNSLPTPRPAATASTLTSTSPEMKMVLNMEELVAAFAAASVGLAAPPPNAPATVPSHTTTTMKTEEEEREPAKGEEACVLRVRFPDGRVVCRSFGAGRPVAALFRYCRSVLLGEGGAGRRPFRLVKLAGGASDEVRAGSASFRDLGLHRSTVHVVLA</sequence>
<dbReference type="Gene3D" id="3.10.20.90">
    <property type="entry name" value="Phosphatidylinositol 3-kinase Catalytic Subunit, Chain A, domain 1"/>
    <property type="match status" value="1"/>
</dbReference>
<feature type="domain" description="UBX" evidence="2">
    <location>
        <begin position="133"/>
        <end position="215"/>
    </location>
</feature>
<evidence type="ECO:0000259" key="2">
    <source>
        <dbReference type="PROSITE" id="PS50033"/>
    </source>
</evidence>
<evidence type="ECO:0000313" key="3">
    <source>
        <dbReference type="EnsemblPlants" id="AET7Gv20204600.1"/>
    </source>
</evidence>
<reference evidence="3" key="5">
    <citation type="journal article" date="2021" name="G3 (Bethesda)">
        <title>Aegilops tauschii genome assembly Aet v5.0 features greater sequence contiguity and improved annotation.</title>
        <authorList>
            <person name="Wang L."/>
            <person name="Zhu T."/>
            <person name="Rodriguez J.C."/>
            <person name="Deal K.R."/>
            <person name="Dubcovsky J."/>
            <person name="McGuire P.E."/>
            <person name="Lux T."/>
            <person name="Spannagl M."/>
            <person name="Mayer K.F.X."/>
            <person name="Baldrich P."/>
            <person name="Meyers B.C."/>
            <person name="Huo N."/>
            <person name="Gu Y.Q."/>
            <person name="Zhou H."/>
            <person name="Devos K.M."/>
            <person name="Bennetzen J.L."/>
            <person name="Unver T."/>
            <person name="Budak H."/>
            <person name="Gulick P.J."/>
            <person name="Galiba G."/>
            <person name="Kalapos B."/>
            <person name="Nelson D.R."/>
            <person name="Li P."/>
            <person name="You F.M."/>
            <person name="Luo M.C."/>
            <person name="Dvorak J."/>
        </authorList>
    </citation>
    <scope>NUCLEOTIDE SEQUENCE [LARGE SCALE GENOMIC DNA]</scope>
    <source>
        <strain evidence="3">cv. AL8/78</strain>
    </source>
</reference>
<dbReference type="CDD" id="cd01767">
    <property type="entry name" value="UBX"/>
    <property type="match status" value="1"/>
</dbReference>
<dbReference type="PANTHER" id="PTHR23322">
    <property type="entry name" value="FAS-ASSOCIATED PROTEIN"/>
    <property type="match status" value="1"/>
</dbReference>